<dbReference type="InterPro" id="IPR001650">
    <property type="entry name" value="Helicase_C-like"/>
</dbReference>
<comment type="catalytic activity">
    <reaction evidence="14 15">
        <text>ATP + H2O = ADP + phosphate + H(+)</text>
        <dbReference type="Rhea" id="RHEA:13065"/>
        <dbReference type="ChEBI" id="CHEBI:15377"/>
        <dbReference type="ChEBI" id="CHEBI:15378"/>
        <dbReference type="ChEBI" id="CHEBI:30616"/>
        <dbReference type="ChEBI" id="CHEBI:43474"/>
        <dbReference type="ChEBI" id="CHEBI:456216"/>
        <dbReference type="EC" id="5.6.2.4"/>
    </reaction>
</comment>
<proteinExistence type="inferred from homology"/>
<dbReference type="InterPro" id="IPR027417">
    <property type="entry name" value="P-loop_NTPase"/>
</dbReference>
<evidence type="ECO:0000313" key="20">
    <source>
        <dbReference type="Proteomes" id="UP000541058"/>
    </source>
</evidence>
<dbReference type="NCBIfam" id="TIGR00643">
    <property type="entry name" value="recG"/>
    <property type="match status" value="1"/>
</dbReference>
<evidence type="ECO:0000256" key="9">
    <source>
        <dbReference type="ARBA" id="ARBA00023172"/>
    </source>
</evidence>
<dbReference type="GO" id="GO:0043138">
    <property type="term" value="F:3'-5' DNA helicase activity"/>
    <property type="evidence" value="ECO:0007669"/>
    <property type="project" value="UniProtKB-EC"/>
</dbReference>
<evidence type="ECO:0000256" key="7">
    <source>
        <dbReference type="ARBA" id="ARBA00022840"/>
    </source>
</evidence>
<dbReference type="GO" id="GO:0005524">
    <property type="term" value="F:ATP binding"/>
    <property type="evidence" value="ECO:0007669"/>
    <property type="project" value="UniProtKB-KW"/>
</dbReference>
<sequence>MIVRAGATRLFCVILREEERSVSDWLDSIGTLKGVGPAKVQQFASLGILTIRDLLFYFPFRYEDFQIRDLKTIMDQEKVTLKGQVVSPPVVNYYGRRKSRLSFRFAVSDTEVIQVVFFNQPYLKKSFELGQTKVVYGKWQSNQQSLLGMKMIKIDEDGENNIAGVYPSKQGIRQTTILKTIQAGFDEYYHQIPEIIPQYLNDKYRLIPLNQALYQMHFPKDSVQKKQATRKIIFLEFFLYQWRLLNTAYRDSQEQGVRVFYEVEDLKSVIKTLPYDLTNAQKKAVNEICYDLMAPYPMKRMLQGDVGSGKTLVAFLGMIATIQAGFQTALMAPTEILAKQHYENFNRIFEPVGLHAELLVSNLKAKEKQNLIEGLQTGRIRIVIGTHALIQDNVQFKQLGLAIIDEQHRFGVGQRQALLNKNDTSVNLLQMTATPIPRSLAMTLYGELSVSTIDELPGGRKPITTHRVEAGKIDEVYERMHIELAAGHQVYYVLPLIDASENMQSIDNVIEIADHLSEVFVQYQVGVLHGQLDKEAQEQVMDQFNDNQIQILVATTMVEVGVDVPNATVIVIQSAERFGLAQLHQLRGRVGRSDLPSYCYLIGSPTTEQGEARLDIMTQSQDGFFISQEDMKIRGIGDIMGRSQSGLPQFHFANVVEDAHVLAIARQEAKELLNHLHRLSDEEEQALKDWQDSTIIEM</sequence>
<keyword evidence="9 15" id="KW-0233">DNA recombination</keyword>
<evidence type="ECO:0000256" key="15">
    <source>
        <dbReference type="RuleBase" id="RU363016"/>
    </source>
</evidence>
<keyword evidence="3 15" id="KW-0547">Nucleotide-binding</keyword>
<evidence type="ECO:0000256" key="5">
    <source>
        <dbReference type="ARBA" id="ARBA00022801"/>
    </source>
</evidence>
<evidence type="ECO:0000256" key="13">
    <source>
        <dbReference type="ARBA" id="ARBA00034808"/>
    </source>
</evidence>
<evidence type="ECO:0000259" key="18">
    <source>
        <dbReference type="PROSITE" id="PS51194"/>
    </source>
</evidence>
<dbReference type="EMBL" id="JAAYSM010000179">
    <property type="protein sequence ID" value="NLJ18337.1"/>
    <property type="molecule type" value="Genomic_DNA"/>
</dbReference>
<keyword evidence="16" id="KW-0175">Coiled coil</keyword>
<dbReference type="SMART" id="SM00490">
    <property type="entry name" value="HELICc"/>
    <property type="match status" value="1"/>
</dbReference>
<dbReference type="SUPFAM" id="SSF50249">
    <property type="entry name" value="Nucleic acid-binding proteins"/>
    <property type="match status" value="1"/>
</dbReference>
<dbReference type="InterPro" id="IPR033454">
    <property type="entry name" value="RecG_wedge"/>
</dbReference>
<dbReference type="Pfam" id="PF00270">
    <property type="entry name" value="DEAD"/>
    <property type="match status" value="1"/>
</dbReference>
<dbReference type="GO" id="GO:0006310">
    <property type="term" value="P:DNA recombination"/>
    <property type="evidence" value="ECO:0007669"/>
    <property type="project" value="UniProtKB-UniRule"/>
</dbReference>
<dbReference type="Pfam" id="PF00271">
    <property type="entry name" value="Helicase_C"/>
    <property type="match status" value="1"/>
</dbReference>
<accession>A0A7X8C3U4</accession>
<keyword evidence="8" id="KW-0238">DNA-binding</keyword>
<name>A0A7X8C3U4_9LACT</name>
<dbReference type="PROSITE" id="PS51192">
    <property type="entry name" value="HELICASE_ATP_BIND_1"/>
    <property type="match status" value="1"/>
</dbReference>
<evidence type="ECO:0000256" key="4">
    <source>
        <dbReference type="ARBA" id="ARBA00022763"/>
    </source>
</evidence>
<dbReference type="InterPro" id="IPR011545">
    <property type="entry name" value="DEAD/DEAH_box_helicase_dom"/>
</dbReference>
<evidence type="ECO:0000256" key="11">
    <source>
        <dbReference type="ARBA" id="ARBA00023235"/>
    </source>
</evidence>
<dbReference type="PANTHER" id="PTHR47964:SF1">
    <property type="entry name" value="ATP-DEPENDENT DNA HELICASE HOMOLOG RECG, CHLOROPLASTIC"/>
    <property type="match status" value="1"/>
</dbReference>
<feature type="domain" description="Helicase ATP-binding" evidence="17">
    <location>
        <begin position="291"/>
        <end position="453"/>
    </location>
</feature>
<dbReference type="GO" id="GO:0006281">
    <property type="term" value="P:DNA repair"/>
    <property type="evidence" value="ECO:0007669"/>
    <property type="project" value="UniProtKB-UniRule"/>
</dbReference>
<comment type="function">
    <text evidence="15">Plays a critical role in recombination and DNA repair. Helps process Holliday junction intermediates to mature products by catalyzing branch migration. Has replication fork regression activity, unwinds stalled or blocked replication forks to make a HJ that can be resolved. Has a DNA unwinding activity characteristic of a DNA helicase with 3'-5' polarity.</text>
</comment>
<dbReference type="InterPro" id="IPR012340">
    <property type="entry name" value="NA-bd_OB-fold"/>
</dbReference>
<evidence type="ECO:0000313" key="19">
    <source>
        <dbReference type="EMBL" id="NLJ18337.1"/>
    </source>
</evidence>
<dbReference type="NCBIfam" id="NF008168">
    <property type="entry name" value="PRK10917.2-2"/>
    <property type="match status" value="1"/>
</dbReference>
<evidence type="ECO:0000256" key="1">
    <source>
        <dbReference type="ARBA" id="ARBA00007504"/>
    </source>
</evidence>
<dbReference type="CDD" id="cd17992">
    <property type="entry name" value="DEXHc_RecG"/>
    <property type="match status" value="1"/>
</dbReference>
<dbReference type="InterPro" id="IPR047112">
    <property type="entry name" value="RecG/Mfd"/>
</dbReference>
<organism evidence="19 20">
    <name type="scientific">Globicatella sulfidifaciens</name>
    <dbReference type="NCBI Taxonomy" id="136093"/>
    <lineage>
        <taxon>Bacteria</taxon>
        <taxon>Bacillati</taxon>
        <taxon>Bacillota</taxon>
        <taxon>Bacilli</taxon>
        <taxon>Lactobacillales</taxon>
        <taxon>Aerococcaceae</taxon>
        <taxon>Globicatella</taxon>
    </lineage>
</organism>
<dbReference type="NCBIfam" id="NF008165">
    <property type="entry name" value="PRK10917.1-3"/>
    <property type="match status" value="1"/>
</dbReference>
<reference evidence="19 20" key="1">
    <citation type="journal article" date="2020" name="Biotechnol. Biofuels">
        <title>New insights from the biogas microbiome by comprehensive genome-resolved metagenomics of nearly 1600 species originating from multiple anaerobic digesters.</title>
        <authorList>
            <person name="Campanaro S."/>
            <person name="Treu L."/>
            <person name="Rodriguez-R L.M."/>
            <person name="Kovalovszki A."/>
            <person name="Ziels R.M."/>
            <person name="Maus I."/>
            <person name="Zhu X."/>
            <person name="Kougias P.G."/>
            <person name="Basile A."/>
            <person name="Luo G."/>
            <person name="Schluter A."/>
            <person name="Konstantinidis K.T."/>
            <person name="Angelidaki I."/>
        </authorList>
    </citation>
    <scope>NUCLEOTIDE SEQUENCE [LARGE SCALE GENOMIC DNA]</scope>
    <source>
        <strain evidence="19">AS23ysBPME_34</strain>
    </source>
</reference>
<evidence type="ECO:0000256" key="14">
    <source>
        <dbReference type="ARBA" id="ARBA00048988"/>
    </source>
</evidence>
<keyword evidence="11" id="KW-0413">Isomerase</keyword>
<dbReference type="InterPro" id="IPR004609">
    <property type="entry name" value="ATP-dep_DNA_helicase_RecG"/>
</dbReference>
<evidence type="ECO:0000259" key="17">
    <source>
        <dbReference type="PROSITE" id="PS51192"/>
    </source>
</evidence>
<dbReference type="Proteomes" id="UP000541058">
    <property type="component" value="Unassembled WGS sequence"/>
</dbReference>
<comment type="catalytic activity">
    <reaction evidence="12 15">
        <text>Couples ATP hydrolysis with the unwinding of duplex DNA by translocating in the 3'-5' direction.</text>
        <dbReference type="EC" id="5.6.2.4"/>
    </reaction>
</comment>
<evidence type="ECO:0000256" key="2">
    <source>
        <dbReference type="ARBA" id="ARBA00017846"/>
    </source>
</evidence>
<keyword evidence="7 15" id="KW-0067">ATP-binding</keyword>
<dbReference type="InterPro" id="IPR014001">
    <property type="entry name" value="Helicase_ATP-bd"/>
</dbReference>
<evidence type="ECO:0000256" key="3">
    <source>
        <dbReference type="ARBA" id="ARBA00022741"/>
    </source>
</evidence>
<dbReference type="SUPFAM" id="SSF52540">
    <property type="entry name" value="P-loop containing nucleoside triphosphate hydrolases"/>
    <property type="match status" value="2"/>
</dbReference>
<evidence type="ECO:0000256" key="12">
    <source>
        <dbReference type="ARBA" id="ARBA00034617"/>
    </source>
</evidence>
<feature type="coiled-coil region" evidence="16">
    <location>
        <begin position="662"/>
        <end position="689"/>
    </location>
</feature>
<dbReference type="Gene3D" id="3.40.50.300">
    <property type="entry name" value="P-loop containing nucleotide triphosphate hydrolases"/>
    <property type="match status" value="2"/>
</dbReference>
<keyword evidence="10 15" id="KW-0234">DNA repair</keyword>
<keyword evidence="6 15" id="KW-0347">Helicase</keyword>
<dbReference type="EC" id="5.6.2.4" evidence="13 15"/>
<dbReference type="Pfam" id="PF19833">
    <property type="entry name" value="RecG_dom3_C"/>
    <property type="match status" value="1"/>
</dbReference>
<dbReference type="PROSITE" id="PS51194">
    <property type="entry name" value="HELICASE_CTER"/>
    <property type="match status" value="1"/>
</dbReference>
<evidence type="ECO:0000256" key="16">
    <source>
        <dbReference type="SAM" id="Coils"/>
    </source>
</evidence>
<dbReference type="GO" id="GO:0003677">
    <property type="term" value="F:DNA binding"/>
    <property type="evidence" value="ECO:0007669"/>
    <property type="project" value="UniProtKB-KW"/>
</dbReference>
<evidence type="ECO:0000256" key="8">
    <source>
        <dbReference type="ARBA" id="ARBA00023125"/>
    </source>
</evidence>
<comment type="caution">
    <text evidence="19">The sequence shown here is derived from an EMBL/GenBank/DDBJ whole genome shotgun (WGS) entry which is preliminary data.</text>
</comment>
<dbReference type="InterPro" id="IPR045562">
    <property type="entry name" value="RecG_dom3_C"/>
</dbReference>
<evidence type="ECO:0000256" key="10">
    <source>
        <dbReference type="ARBA" id="ARBA00023204"/>
    </source>
</evidence>
<dbReference type="AlphaFoldDB" id="A0A7X8C3U4"/>
<dbReference type="GO" id="GO:0016787">
    <property type="term" value="F:hydrolase activity"/>
    <property type="evidence" value="ECO:0007669"/>
    <property type="project" value="UniProtKB-KW"/>
</dbReference>
<feature type="domain" description="Helicase C-terminal" evidence="18">
    <location>
        <begin position="486"/>
        <end position="632"/>
    </location>
</feature>
<dbReference type="CDD" id="cd04488">
    <property type="entry name" value="RecG_wedge_OBF"/>
    <property type="match status" value="1"/>
</dbReference>
<dbReference type="Gene3D" id="2.40.50.140">
    <property type="entry name" value="Nucleic acid-binding proteins"/>
    <property type="match status" value="1"/>
</dbReference>
<dbReference type="SMART" id="SM00487">
    <property type="entry name" value="DEXDc"/>
    <property type="match status" value="1"/>
</dbReference>
<keyword evidence="5 15" id="KW-0378">Hydrolase</keyword>
<keyword evidence="4 15" id="KW-0227">DNA damage</keyword>
<dbReference type="Pfam" id="PF17191">
    <property type="entry name" value="RecG_wedge"/>
    <property type="match status" value="1"/>
</dbReference>
<evidence type="ECO:0000256" key="6">
    <source>
        <dbReference type="ARBA" id="ARBA00022806"/>
    </source>
</evidence>
<dbReference type="PANTHER" id="PTHR47964">
    <property type="entry name" value="ATP-DEPENDENT DNA HELICASE HOMOLOG RECG, CHLOROPLASTIC"/>
    <property type="match status" value="1"/>
</dbReference>
<comment type="similarity">
    <text evidence="1 15">Belongs to the helicase family. RecG subfamily.</text>
</comment>
<protein>
    <recommendedName>
        <fullName evidence="2 15">ATP-dependent DNA helicase RecG</fullName>
        <ecNumber evidence="13 15">5.6.2.4</ecNumber>
    </recommendedName>
</protein>
<gene>
    <name evidence="19" type="primary">recG</name>
    <name evidence="19" type="ORF">GX355_05700</name>
</gene>